<feature type="domain" description="GHMP kinase C-terminal" evidence="5">
    <location>
        <begin position="305"/>
        <end position="338"/>
    </location>
</feature>
<name>A0ABN6PN06_9BURK</name>
<dbReference type="Pfam" id="PF08544">
    <property type="entry name" value="GHMP_kinases_C"/>
    <property type="match status" value="1"/>
</dbReference>
<reference evidence="6" key="1">
    <citation type="submission" date="2022-04" db="EMBL/GenBank/DDBJ databases">
        <title>Whole genome sequence of Sphaerotilus sp. FB-5.</title>
        <authorList>
            <person name="Takeda M."/>
            <person name="Narihara S."/>
            <person name="Akimoto M."/>
            <person name="Akimoto R."/>
            <person name="Nishiyashiki S."/>
            <person name="Murakami T."/>
        </authorList>
    </citation>
    <scope>NUCLEOTIDE SEQUENCE</scope>
    <source>
        <strain evidence="6">FB-5</strain>
    </source>
</reference>
<dbReference type="PANTHER" id="PTHR20861:SF6">
    <property type="entry name" value="BETA-RIBOFURANOSYLPHENOL 5'-PHOSPHATE SYNTHASE"/>
    <property type="match status" value="1"/>
</dbReference>
<dbReference type="Proteomes" id="UP001057498">
    <property type="component" value="Chromosome"/>
</dbReference>
<organism evidence="6 7">
    <name type="scientific">Sphaerotilus microaerophilus</name>
    <dbReference type="NCBI Taxonomy" id="2914710"/>
    <lineage>
        <taxon>Bacteria</taxon>
        <taxon>Pseudomonadati</taxon>
        <taxon>Pseudomonadota</taxon>
        <taxon>Betaproteobacteria</taxon>
        <taxon>Burkholderiales</taxon>
        <taxon>Sphaerotilaceae</taxon>
        <taxon>Sphaerotilus</taxon>
    </lineage>
</organism>
<evidence type="ECO:0000256" key="2">
    <source>
        <dbReference type="ARBA" id="ARBA00022777"/>
    </source>
</evidence>
<feature type="region of interest" description="Disordered" evidence="3">
    <location>
        <begin position="1"/>
        <end position="22"/>
    </location>
</feature>
<evidence type="ECO:0000256" key="1">
    <source>
        <dbReference type="ARBA" id="ARBA00022679"/>
    </source>
</evidence>
<feature type="domain" description="GHMP kinase N-terminal" evidence="4">
    <location>
        <begin position="96"/>
        <end position="161"/>
    </location>
</feature>
<dbReference type="InterPro" id="IPR004422">
    <property type="entry name" value="RFAP_synthase"/>
</dbReference>
<dbReference type="InterPro" id="IPR006204">
    <property type="entry name" value="GHMP_kinase_N_dom"/>
</dbReference>
<dbReference type="Pfam" id="PF00288">
    <property type="entry name" value="GHMP_kinases_N"/>
    <property type="match status" value="1"/>
</dbReference>
<feature type="compositionally biased region" description="Low complexity" evidence="3">
    <location>
        <begin position="368"/>
        <end position="379"/>
    </location>
</feature>
<accession>A0ABN6PN06</accession>
<protein>
    <submittedName>
        <fullName evidence="6">Beta-ribofuranosylaminobenzene 5'-phosphate synthase</fullName>
    </submittedName>
</protein>
<dbReference type="Gene3D" id="3.30.230.10">
    <property type="match status" value="1"/>
</dbReference>
<dbReference type="PANTHER" id="PTHR20861">
    <property type="entry name" value="HOMOSERINE/4-DIPHOSPHOCYTIDYL-2-C-METHYL-D-ERYTHRITOL KINASE"/>
    <property type="match status" value="1"/>
</dbReference>
<sequence length="402" mass="41055">MEFDLPYPTPGSGARPGESARHSCGRTVWVEAPARLHLGFLDPAGSLGRPFGSLGLTVAAPVTRLSLTAATGPANQVIASGRDVPAEDLARAERHLHELQRRSGLGRPMSLQLECTLAPHAGLGSGTQLALAVGRAFARWHGLDLPTVALAAWLGRGLRSGVGIAGFDQGGLLLDGGPLADGSPAPLLARLALPAGWRVLLVSDPQCQGLSGSAERSALAALAPLPQAAAAAICHETLMRVLPGAAGAGFAAAAQGVSRIQQILGDHFAPAQGGDAFVSRPVGRLLRWIERQAQQPAAGLAPADLGAGIGQSSWGPTGFALLPSAARAQQLLDAARAAGLVDAGLALRIVEPLNRGARVIEHPARMQDTAGDPAAATAPRRADDGCPPPPRCAAPLRAWPRG</sequence>
<dbReference type="SUPFAM" id="SSF54211">
    <property type="entry name" value="Ribosomal protein S5 domain 2-like"/>
    <property type="match status" value="1"/>
</dbReference>
<dbReference type="InterPro" id="IPR020568">
    <property type="entry name" value="Ribosomal_Su5_D2-typ_SF"/>
</dbReference>
<gene>
    <name evidence="6" type="ORF">CATMQ487_35640</name>
</gene>
<keyword evidence="2" id="KW-0418">Kinase</keyword>
<dbReference type="RefSeq" id="WP_251969854.1">
    <property type="nucleotide sequence ID" value="NZ_AP025730.1"/>
</dbReference>
<feature type="compositionally biased region" description="Low complexity" evidence="3">
    <location>
        <begin position="393"/>
        <end position="402"/>
    </location>
</feature>
<evidence type="ECO:0000259" key="5">
    <source>
        <dbReference type="Pfam" id="PF08544"/>
    </source>
</evidence>
<feature type="region of interest" description="Disordered" evidence="3">
    <location>
        <begin position="361"/>
        <end position="402"/>
    </location>
</feature>
<keyword evidence="7" id="KW-1185">Reference proteome</keyword>
<evidence type="ECO:0000313" key="7">
    <source>
        <dbReference type="Proteomes" id="UP001057498"/>
    </source>
</evidence>
<dbReference type="EMBL" id="AP025730">
    <property type="protein sequence ID" value="BDI06594.1"/>
    <property type="molecule type" value="Genomic_DNA"/>
</dbReference>
<evidence type="ECO:0000259" key="4">
    <source>
        <dbReference type="Pfam" id="PF00288"/>
    </source>
</evidence>
<dbReference type="InterPro" id="IPR013750">
    <property type="entry name" value="GHMP_kinase_C_dom"/>
</dbReference>
<dbReference type="InterPro" id="IPR014721">
    <property type="entry name" value="Ribsml_uS5_D2-typ_fold_subgr"/>
</dbReference>
<proteinExistence type="predicted"/>
<dbReference type="NCBIfam" id="TIGR00144">
    <property type="entry name" value="beta_RFAP_syn"/>
    <property type="match status" value="1"/>
</dbReference>
<evidence type="ECO:0000313" key="6">
    <source>
        <dbReference type="EMBL" id="BDI06594.1"/>
    </source>
</evidence>
<keyword evidence="1" id="KW-0808">Transferase</keyword>
<evidence type="ECO:0000256" key="3">
    <source>
        <dbReference type="SAM" id="MobiDB-lite"/>
    </source>
</evidence>